<name>A0ABU1LBH4_9FLAO</name>
<dbReference type="RefSeq" id="WP_115980570.1">
    <property type="nucleotide sequence ID" value="NZ_JAVDQS010000002.1"/>
</dbReference>
<proteinExistence type="predicted"/>
<evidence type="ECO:0000313" key="2">
    <source>
        <dbReference type="Proteomes" id="UP001184853"/>
    </source>
</evidence>
<dbReference type="EMBL" id="JAVDQS010000002">
    <property type="protein sequence ID" value="MDR6404082.1"/>
    <property type="molecule type" value="Genomic_DNA"/>
</dbReference>
<keyword evidence="2" id="KW-1185">Reference proteome</keyword>
<gene>
    <name evidence="1" type="ORF">J2781_000997</name>
</gene>
<protein>
    <recommendedName>
        <fullName evidence="3">DUF4280 domain-containing protein</fullName>
    </recommendedName>
</protein>
<accession>A0ABU1LBH4</accession>
<reference evidence="1 2" key="1">
    <citation type="submission" date="2023-07" db="EMBL/GenBank/DDBJ databases">
        <title>Sorghum-associated microbial communities from plants grown in Nebraska, USA.</title>
        <authorList>
            <person name="Schachtman D."/>
        </authorList>
    </citation>
    <scope>NUCLEOTIDE SEQUENCE [LARGE SCALE GENOMIC DNA]</scope>
    <source>
        <strain evidence="1 2">DS1709</strain>
    </source>
</reference>
<evidence type="ECO:0000313" key="1">
    <source>
        <dbReference type="EMBL" id="MDR6404082.1"/>
    </source>
</evidence>
<organism evidence="1 2">
    <name type="scientific">Chryseobacterium geocarposphaerae</name>
    <dbReference type="NCBI Taxonomy" id="1416776"/>
    <lineage>
        <taxon>Bacteria</taxon>
        <taxon>Pseudomonadati</taxon>
        <taxon>Bacteroidota</taxon>
        <taxon>Flavobacteriia</taxon>
        <taxon>Flavobacteriales</taxon>
        <taxon>Weeksellaceae</taxon>
        <taxon>Chryseobacterium group</taxon>
        <taxon>Chryseobacterium</taxon>
    </lineage>
</organism>
<dbReference type="InterPro" id="IPR025460">
    <property type="entry name" value="DUF4280"/>
</dbReference>
<dbReference type="Pfam" id="PF14107">
    <property type="entry name" value="DUF4280"/>
    <property type="match status" value="1"/>
</dbReference>
<dbReference type="Proteomes" id="UP001184853">
    <property type="component" value="Unassembled WGS sequence"/>
</dbReference>
<comment type="caution">
    <text evidence="1">The sequence shown here is derived from an EMBL/GenBank/DDBJ whole genome shotgun (WGS) entry which is preliminary data.</text>
</comment>
<sequence>MPQKITDSAQLSCNQGTTSSNLKVTYQNFATADGKLIATEEDKQANVNIKPFGQCKLKGSLPCNPIPGNWQKTANIDTINNKKILTEKSYNMCSNGGKINIVFKGHCEEHSM</sequence>
<evidence type="ECO:0008006" key="3">
    <source>
        <dbReference type="Google" id="ProtNLM"/>
    </source>
</evidence>